<comment type="catalytic activity">
    <reaction evidence="7 9 10">
        <text>2-(2-carboxy-4-methylthiazol-5-yl)ethyl phosphate + 4-amino-2-methyl-5-(diphosphooxymethyl)pyrimidine + 2 H(+) = thiamine phosphate + CO2 + diphosphate</text>
        <dbReference type="Rhea" id="RHEA:47848"/>
        <dbReference type="ChEBI" id="CHEBI:15378"/>
        <dbReference type="ChEBI" id="CHEBI:16526"/>
        <dbReference type="ChEBI" id="CHEBI:33019"/>
        <dbReference type="ChEBI" id="CHEBI:37575"/>
        <dbReference type="ChEBI" id="CHEBI:57841"/>
        <dbReference type="ChEBI" id="CHEBI:62890"/>
        <dbReference type="EC" id="2.5.1.3"/>
    </reaction>
</comment>
<dbReference type="NCBIfam" id="TIGR00693">
    <property type="entry name" value="thiE"/>
    <property type="match status" value="1"/>
</dbReference>
<dbReference type="PANTHER" id="PTHR20857:SF15">
    <property type="entry name" value="THIAMINE-PHOSPHATE SYNTHASE"/>
    <property type="match status" value="1"/>
</dbReference>
<feature type="binding site" evidence="9">
    <location>
        <position position="169"/>
    </location>
    <ligand>
        <name>2-[(2R,5Z)-2-carboxy-4-methylthiazol-5(2H)-ylidene]ethyl phosphate</name>
        <dbReference type="ChEBI" id="CHEBI:62899"/>
    </ligand>
</feature>
<dbReference type="InterPro" id="IPR036206">
    <property type="entry name" value="ThiamineP_synth_sf"/>
</dbReference>
<dbReference type="Pfam" id="PF02581">
    <property type="entry name" value="TMP-TENI"/>
    <property type="match status" value="1"/>
</dbReference>
<proteinExistence type="inferred from homology"/>
<comment type="similarity">
    <text evidence="9 10">Belongs to the thiamine-phosphate synthase family.</text>
</comment>
<gene>
    <name evidence="9" type="primary">thiE</name>
    <name evidence="13" type="ORF">JOC95_002663</name>
</gene>
<evidence type="ECO:0000256" key="8">
    <source>
        <dbReference type="ARBA" id="ARBA00047883"/>
    </source>
</evidence>
<feature type="binding site" evidence="9">
    <location>
        <begin position="38"/>
        <end position="42"/>
    </location>
    <ligand>
        <name>4-amino-2-methyl-5-(diphosphooxymethyl)pyrimidine</name>
        <dbReference type="ChEBI" id="CHEBI:57841"/>
    </ligand>
</feature>
<evidence type="ECO:0000256" key="7">
    <source>
        <dbReference type="ARBA" id="ARBA00047851"/>
    </source>
</evidence>
<evidence type="ECO:0000256" key="6">
    <source>
        <dbReference type="ARBA" id="ARBA00047334"/>
    </source>
</evidence>
<evidence type="ECO:0000259" key="12">
    <source>
        <dbReference type="Pfam" id="PF02581"/>
    </source>
</evidence>
<evidence type="ECO:0000256" key="4">
    <source>
        <dbReference type="ARBA" id="ARBA00022842"/>
    </source>
</evidence>
<comment type="caution">
    <text evidence="13">The sequence shown here is derived from an EMBL/GenBank/DDBJ whole genome shotgun (WGS) entry which is preliminary data.</text>
</comment>
<feature type="binding site" evidence="9">
    <location>
        <begin position="137"/>
        <end position="139"/>
    </location>
    <ligand>
        <name>2-[(2R,5Z)-2-carboxy-4-methylthiazol-5(2H)-ylidene]ethyl phosphate</name>
        <dbReference type="ChEBI" id="CHEBI:62899"/>
    </ligand>
</feature>
<dbReference type="RefSeq" id="WP_204416901.1">
    <property type="nucleotide sequence ID" value="NZ_JAFBED010000005.1"/>
</dbReference>
<dbReference type="Gene3D" id="3.20.20.70">
    <property type="entry name" value="Aldolase class I"/>
    <property type="match status" value="1"/>
</dbReference>
<dbReference type="CDD" id="cd00564">
    <property type="entry name" value="TMP_TenI"/>
    <property type="match status" value="1"/>
</dbReference>
<feature type="binding site" evidence="9">
    <location>
        <begin position="189"/>
        <end position="190"/>
    </location>
    <ligand>
        <name>2-[(2R,5Z)-2-carboxy-4-methylthiazol-5(2H)-ylidene]ethyl phosphate</name>
        <dbReference type="ChEBI" id="CHEBI:62899"/>
    </ligand>
</feature>
<feature type="binding site" evidence="9">
    <location>
        <position position="140"/>
    </location>
    <ligand>
        <name>4-amino-2-methyl-5-(diphosphooxymethyl)pyrimidine</name>
        <dbReference type="ChEBI" id="CHEBI:57841"/>
    </ligand>
</feature>
<keyword evidence="3 9" id="KW-0479">Metal-binding</keyword>
<dbReference type="EMBL" id="JAFBED010000005">
    <property type="protein sequence ID" value="MBM7620808.1"/>
    <property type="molecule type" value="Genomic_DNA"/>
</dbReference>
<feature type="domain" description="Thiamine phosphate synthase/TenI" evidence="12">
    <location>
        <begin position="8"/>
        <end position="192"/>
    </location>
</feature>
<comment type="pathway">
    <text evidence="1 9 11">Cofactor biosynthesis; thiamine diphosphate biosynthesis; thiamine phosphate from 4-amino-2-methyl-5-diphosphomethylpyrimidine and 4-methyl-5-(2-phosphoethyl)-thiazole: step 1/1.</text>
</comment>
<dbReference type="GO" id="GO:0004789">
    <property type="term" value="F:thiamine-phosphate diphosphorylase activity"/>
    <property type="evidence" value="ECO:0007669"/>
    <property type="project" value="UniProtKB-EC"/>
</dbReference>
<keyword evidence="4 9" id="KW-0460">Magnesium</keyword>
<dbReference type="SUPFAM" id="SSF51391">
    <property type="entry name" value="Thiamin phosphate synthase"/>
    <property type="match status" value="1"/>
</dbReference>
<dbReference type="HAMAP" id="MF_00097">
    <property type="entry name" value="TMP_synthase"/>
    <property type="match status" value="1"/>
</dbReference>
<evidence type="ECO:0000256" key="3">
    <source>
        <dbReference type="ARBA" id="ARBA00022723"/>
    </source>
</evidence>
<evidence type="ECO:0000256" key="11">
    <source>
        <dbReference type="RuleBase" id="RU004253"/>
    </source>
</evidence>
<evidence type="ECO:0000256" key="2">
    <source>
        <dbReference type="ARBA" id="ARBA00022679"/>
    </source>
</evidence>
<accession>A0ABS2P1J7</accession>
<keyword evidence="2 9" id="KW-0808">Transferase</keyword>
<evidence type="ECO:0000313" key="14">
    <source>
        <dbReference type="Proteomes" id="UP000737402"/>
    </source>
</evidence>
<protein>
    <recommendedName>
        <fullName evidence="9">Thiamine-phosphate synthase</fullName>
        <shortName evidence="9">TP synthase</shortName>
        <shortName evidence="9">TPS</shortName>
        <ecNumber evidence="9">2.5.1.3</ecNumber>
    </recommendedName>
    <alternativeName>
        <fullName evidence="9">Thiamine-phosphate pyrophosphorylase</fullName>
        <shortName evidence="9">TMP pyrophosphorylase</shortName>
        <shortName evidence="9">TMP-PPase</shortName>
    </alternativeName>
</protein>
<keyword evidence="5 9" id="KW-0784">Thiamine biosynthesis</keyword>
<feature type="binding site" evidence="9">
    <location>
        <position position="73"/>
    </location>
    <ligand>
        <name>4-amino-2-methyl-5-(diphosphooxymethyl)pyrimidine</name>
        <dbReference type="ChEBI" id="CHEBI:57841"/>
    </ligand>
</feature>
<dbReference type="InterPro" id="IPR034291">
    <property type="entry name" value="TMP_synthase"/>
</dbReference>
<dbReference type="InterPro" id="IPR013785">
    <property type="entry name" value="Aldolase_TIM"/>
</dbReference>
<comment type="function">
    <text evidence="9">Condenses 4-methyl-5-(beta-hydroxyethyl)thiazole monophosphate (THZ-P) and 2-methyl-4-amino-5-hydroxymethyl pyrimidine pyrophosphate (HMP-PP) to form thiamine monophosphate (TMP).</text>
</comment>
<feature type="binding site" evidence="9">
    <location>
        <position position="93"/>
    </location>
    <ligand>
        <name>Mg(2+)</name>
        <dbReference type="ChEBI" id="CHEBI:18420"/>
    </ligand>
</feature>
<dbReference type="Proteomes" id="UP000737402">
    <property type="component" value="Unassembled WGS sequence"/>
</dbReference>
<organism evidence="13 14">
    <name type="scientific">Sutcliffiella tianshenii</name>
    <dbReference type="NCBI Taxonomy" id="1463404"/>
    <lineage>
        <taxon>Bacteria</taxon>
        <taxon>Bacillati</taxon>
        <taxon>Bacillota</taxon>
        <taxon>Bacilli</taxon>
        <taxon>Bacillales</taxon>
        <taxon>Bacillaceae</taxon>
        <taxon>Sutcliffiella</taxon>
    </lineage>
</organism>
<dbReference type="EC" id="2.5.1.3" evidence="9"/>
<dbReference type="InterPro" id="IPR022998">
    <property type="entry name" value="ThiamineP_synth_TenI"/>
</dbReference>
<keyword evidence="14" id="KW-1185">Reference proteome</keyword>
<evidence type="ECO:0000256" key="10">
    <source>
        <dbReference type="RuleBase" id="RU003826"/>
    </source>
</evidence>
<evidence type="ECO:0000256" key="5">
    <source>
        <dbReference type="ARBA" id="ARBA00022977"/>
    </source>
</evidence>
<dbReference type="PANTHER" id="PTHR20857">
    <property type="entry name" value="THIAMINE-PHOSPHATE PYROPHOSPHORYLASE"/>
    <property type="match status" value="1"/>
</dbReference>
<evidence type="ECO:0000256" key="1">
    <source>
        <dbReference type="ARBA" id="ARBA00005165"/>
    </source>
</evidence>
<evidence type="ECO:0000256" key="9">
    <source>
        <dbReference type="HAMAP-Rule" id="MF_00097"/>
    </source>
</evidence>
<feature type="binding site" evidence="9">
    <location>
        <position position="111"/>
    </location>
    <ligand>
        <name>4-amino-2-methyl-5-(diphosphooxymethyl)pyrimidine</name>
        <dbReference type="ChEBI" id="CHEBI:57841"/>
    </ligand>
</feature>
<reference evidence="13 14" key="1">
    <citation type="submission" date="2021-01" db="EMBL/GenBank/DDBJ databases">
        <title>Genomic Encyclopedia of Type Strains, Phase IV (KMG-IV): sequencing the most valuable type-strain genomes for metagenomic binning, comparative biology and taxonomic classification.</title>
        <authorList>
            <person name="Goeker M."/>
        </authorList>
    </citation>
    <scope>NUCLEOTIDE SEQUENCE [LARGE SCALE GENOMIC DNA]</scope>
    <source>
        <strain evidence="13 14">DSM 25879</strain>
    </source>
</reference>
<evidence type="ECO:0000313" key="13">
    <source>
        <dbReference type="EMBL" id="MBM7620808.1"/>
    </source>
</evidence>
<comment type="catalytic activity">
    <reaction evidence="6 9 10">
        <text>4-methyl-5-(2-phosphooxyethyl)-thiazole + 4-amino-2-methyl-5-(diphosphooxymethyl)pyrimidine + H(+) = thiamine phosphate + diphosphate</text>
        <dbReference type="Rhea" id="RHEA:22328"/>
        <dbReference type="ChEBI" id="CHEBI:15378"/>
        <dbReference type="ChEBI" id="CHEBI:33019"/>
        <dbReference type="ChEBI" id="CHEBI:37575"/>
        <dbReference type="ChEBI" id="CHEBI:57841"/>
        <dbReference type="ChEBI" id="CHEBI:58296"/>
        <dbReference type="EC" id="2.5.1.3"/>
    </reaction>
</comment>
<comment type="catalytic activity">
    <reaction evidence="8 9 10">
        <text>2-[(2R,5Z)-2-carboxy-4-methylthiazol-5(2H)-ylidene]ethyl phosphate + 4-amino-2-methyl-5-(diphosphooxymethyl)pyrimidine + 2 H(+) = thiamine phosphate + CO2 + diphosphate</text>
        <dbReference type="Rhea" id="RHEA:47844"/>
        <dbReference type="ChEBI" id="CHEBI:15378"/>
        <dbReference type="ChEBI" id="CHEBI:16526"/>
        <dbReference type="ChEBI" id="CHEBI:33019"/>
        <dbReference type="ChEBI" id="CHEBI:37575"/>
        <dbReference type="ChEBI" id="CHEBI:57841"/>
        <dbReference type="ChEBI" id="CHEBI:62899"/>
        <dbReference type="EC" id="2.5.1.3"/>
    </reaction>
</comment>
<comment type="cofactor">
    <cofactor evidence="9">
        <name>Mg(2+)</name>
        <dbReference type="ChEBI" id="CHEBI:18420"/>
    </cofactor>
    <text evidence="9">Binds 1 Mg(2+) ion per subunit.</text>
</comment>
<feature type="binding site" evidence="9">
    <location>
        <position position="74"/>
    </location>
    <ligand>
        <name>Mg(2+)</name>
        <dbReference type="ChEBI" id="CHEBI:18420"/>
    </ligand>
</feature>
<sequence length="218" mass="23276">MNKELLKLYLVMGSSNCGSGEPLPVLESALKGGITLFQFREKGNGARSGQGKIKLAHEMMSRCRSYGVPFIVNDDVELALTLEADGVHIGQDDGSIIETRKRFAGKVLGVSVHNVQEAHDAMKFGADYLGVGPMYFTNTKSDLHEVKGPDVIKDIRAAGITLPIVGIGGIDKERAGIVVESGADGVAVISAISQAQCPTAAARELLYEVEKILHITKK</sequence>
<name>A0ABS2P1J7_9BACI</name>